<evidence type="ECO:0000313" key="3">
    <source>
        <dbReference type="Proteomes" id="UP000177785"/>
    </source>
</evidence>
<dbReference type="AlphaFoldDB" id="A0A1G2G6I7"/>
<dbReference type="PANTHER" id="PTHR46623:SF6">
    <property type="entry name" value="ALPHA_BETA-HYDROLASES SUPERFAMILY PROTEIN"/>
    <property type="match status" value="1"/>
</dbReference>
<reference evidence="2 3" key="1">
    <citation type="journal article" date="2016" name="Nat. Commun.">
        <title>Thousands of microbial genomes shed light on interconnected biogeochemical processes in an aquifer system.</title>
        <authorList>
            <person name="Anantharaman K."/>
            <person name="Brown C.T."/>
            <person name="Hug L.A."/>
            <person name="Sharon I."/>
            <person name="Castelle C.J."/>
            <person name="Probst A.J."/>
            <person name="Thomas B.C."/>
            <person name="Singh A."/>
            <person name="Wilkins M.J."/>
            <person name="Karaoz U."/>
            <person name="Brodie E.L."/>
            <person name="Williams K.H."/>
            <person name="Hubbard S.S."/>
            <person name="Banfield J.F."/>
        </authorList>
    </citation>
    <scope>NUCLEOTIDE SEQUENCE [LARGE SCALE GENOMIC DNA]</scope>
</reference>
<dbReference type="SUPFAM" id="SSF53474">
    <property type="entry name" value="alpha/beta-Hydrolases"/>
    <property type="match status" value="1"/>
</dbReference>
<dbReference type="EMBL" id="MHNL01000006">
    <property type="protein sequence ID" value="OGZ45521.1"/>
    <property type="molecule type" value="Genomic_DNA"/>
</dbReference>
<dbReference type="Gene3D" id="3.40.50.1820">
    <property type="entry name" value="alpha/beta hydrolase"/>
    <property type="match status" value="1"/>
</dbReference>
<protein>
    <recommendedName>
        <fullName evidence="1">Dienelactone hydrolase domain-containing protein</fullName>
    </recommendedName>
</protein>
<dbReference type="InterPro" id="IPR029058">
    <property type="entry name" value="AB_hydrolase_fold"/>
</dbReference>
<name>A0A1G2G6I7_9BACT</name>
<dbReference type="PANTHER" id="PTHR46623">
    <property type="entry name" value="CARBOXYMETHYLENEBUTENOLIDASE-RELATED"/>
    <property type="match status" value="1"/>
</dbReference>
<feature type="domain" description="Dienelactone hydrolase" evidence="1">
    <location>
        <begin position="60"/>
        <end position="272"/>
    </location>
</feature>
<dbReference type="GO" id="GO:0016787">
    <property type="term" value="F:hydrolase activity"/>
    <property type="evidence" value="ECO:0007669"/>
    <property type="project" value="InterPro"/>
</dbReference>
<evidence type="ECO:0000259" key="1">
    <source>
        <dbReference type="Pfam" id="PF01738"/>
    </source>
</evidence>
<dbReference type="InterPro" id="IPR051049">
    <property type="entry name" value="Dienelactone_hydrolase-like"/>
</dbReference>
<dbReference type="STRING" id="1802115.A2756_00690"/>
<proteinExistence type="predicted"/>
<organism evidence="2 3">
    <name type="scientific">Candidatus Ryanbacteria bacterium RIFCSPHIGHO2_01_FULL_48_27</name>
    <dbReference type="NCBI Taxonomy" id="1802115"/>
    <lineage>
        <taxon>Bacteria</taxon>
        <taxon>Candidatus Ryaniibacteriota</taxon>
    </lineage>
</organism>
<dbReference type="InterPro" id="IPR002925">
    <property type="entry name" value="Dienelactn_hydro"/>
</dbReference>
<dbReference type="Proteomes" id="UP000177785">
    <property type="component" value="Unassembled WGS sequence"/>
</dbReference>
<sequence>MKTKIIGLVFVIVVAVGVYGFSLRQTAHTPVSSEGDDDAQKLADVADDTDQENVIYYKTITGYLATPHGTGPHPAIILIHEWWGLNDDIKDLAQRYADAGYVALTVDLYNGQNTTDPAVAQKFAGEVRGSTEEAFNNLRGAVEYLRARPDVDGDRLASVGWCFGGGWSYQMAVGNLGTKASVMYYGQFDPHDDFVHMRSAILGHFGEKDASIKVDNVREFQAQLKTASGAHEVYVYPNVGHGFANARGGTNVAYSAEAADQAWERTMIFLTETLK</sequence>
<gene>
    <name evidence="2" type="ORF">A2756_00690</name>
</gene>
<evidence type="ECO:0000313" key="2">
    <source>
        <dbReference type="EMBL" id="OGZ45521.1"/>
    </source>
</evidence>
<dbReference type="Pfam" id="PF01738">
    <property type="entry name" value="DLH"/>
    <property type="match status" value="1"/>
</dbReference>
<comment type="caution">
    <text evidence="2">The sequence shown here is derived from an EMBL/GenBank/DDBJ whole genome shotgun (WGS) entry which is preliminary data.</text>
</comment>
<accession>A0A1G2G6I7</accession>